<dbReference type="RefSeq" id="WP_135179072.1">
    <property type="nucleotide sequence ID" value="NZ_SPQT01000041.1"/>
</dbReference>
<reference evidence="3 4" key="1">
    <citation type="submission" date="2019-03" db="EMBL/GenBank/DDBJ databases">
        <title>Bradyrhizobium diversity isolated from nodules of Chamaecrista fasciculata.</title>
        <authorList>
            <person name="Klepa M.S."/>
            <person name="Urquiaga M.O."/>
            <person name="Hungria M."/>
            <person name="Delamuta J.R."/>
        </authorList>
    </citation>
    <scope>NUCLEOTIDE SEQUENCE [LARGE SCALE GENOMIC DNA]</scope>
    <source>
        <strain evidence="3 4">CNPSo 3448</strain>
    </source>
</reference>
<organism evidence="3 4">
    <name type="scientific">Bradyrhizobium niftali</name>
    <dbReference type="NCBI Taxonomy" id="2560055"/>
    <lineage>
        <taxon>Bacteria</taxon>
        <taxon>Pseudomonadati</taxon>
        <taxon>Pseudomonadota</taxon>
        <taxon>Alphaproteobacteria</taxon>
        <taxon>Hyphomicrobiales</taxon>
        <taxon>Nitrobacteraceae</taxon>
        <taxon>Bradyrhizobium</taxon>
    </lineage>
</organism>
<evidence type="ECO:0000256" key="2">
    <source>
        <dbReference type="ARBA" id="ARBA00022898"/>
    </source>
</evidence>
<keyword evidence="4" id="KW-1185">Reference proteome</keyword>
<keyword evidence="2" id="KW-0663">Pyridoxal phosphate</keyword>
<evidence type="ECO:0000313" key="4">
    <source>
        <dbReference type="Proteomes" id="UP000297966"/>
    </source>
</evidence>
<dbReference type="Proteomes" id="UP000297966">
    <property type="component" value="Unassembled WGS sequence"/>
</dbReference>
<evidence type="ECO:0008006" key="5">
    <source>
        <dbReference type="Google" id="ProtNLM"/>
    </source>
</evidence>
<comment type="cofactor">
    <cofactor evidence="1">
        <name>pyridoxal 5'-phosphate</name>
        <dbReference type="ChEBI" id="CHEBI:597326"/>
    </cofactor>
</comment>
<dbReference type="AlphaFoldDB" id="A0A4Y9L9I2"/>
<proteinExistence type="predicted"/>
<dbReference type="Gene3D" id="3.40.640.10">
    <property type="entry name" value="Type I PLP-dependent aspartate aminotransferase-like (Major domain)"/>
    <property type="match status" value="1"/>
</dbReference>
<dbReference type="GO" id="GO:0004125">
    <property type="term" value="F:L-seryl-tRNA(Sec) selenium transferase activity"/>
    <property type="evidence" value="ECO:0007669"/>
    <property type="project" value="TreeGrafter"/>
</dbReference>
<comment type="caution">
    <text evidence="3">The sequence shown here is derived from an EMBL/GenBank/DDBJ whole genome shotgun (WGS) entry which is preliminary data.</text>
</comment>
<dbReference type="PANTHER" id="PTHR32328:SF0">
    <property type="entry name" value="L-SERYL-TRNA(SEC) SELENIUM TRANSFERASE"/>
    <property type="match status" value="1"/>
</dbReference>
<gene>
    <name evidence="3" type="ORF">E4K65_41820</name>
</gene>
<protein>
    <recommendedName>
        <fullName evidence="5">Aminotransferase class V-fold PLP-dependent enzyme</fullName>
    </recommendedName>
</protein>
<dbReference type="SUPFAM" id="SSF53383">
    <property type="entry name" value="PLP-dependent transferases"/>
    <property type="match status" value="1"/>
</dbReference>
<dbReference type="InterPro" id="IPR015421">
    <property type="entry name" value="PyrdxlP-dep_Trfase_major"/>
</dbReference>
<dbReference type="OrthoDB" id="7809559at2"/>
<sequence>MNLDVHRNGTAYASPAAGQVLRDLGVEPIINCTGVRTSYGGCNPTRSVLAAMEASGRVFVIMDELAEAVGRKLATLTGAEWGLVTAGSAAAVSQAVAAFVAGNDPEKMLKLPSHAEKIVVVAADQRMAYEHAIRAVGCIVLPIGRASELDQLPIENIAGICVVASDIPKSVVLFEEIALRSKQLGIPLIVDAAGAAPRFPSVWLRNGADLLIHSGGKYIRGPQSTGFLLGSERLCRAAYLNGPPGQSFGRSMKVGKDEIIGAYVALEQWVRGGAARAMERWRECISIMKREFLSLPGLAVEEMEPDAAFCNPRIAVSWQAKTFPINADVIARRLATGRPRIVLHDCWQRPQRIVVDPTNLTKVEAEIVGRSIVHAILGPPLAPAAPQEAGFEELAGAWQVFIDFLHGSAVHAFMLLQDRQNIAGTHIGAEVSGNCRGNIVGSKLKLFSQLPGDPLALDYEFEGTLHDGILTGVVFLGASAAKYSGVTFRRQFGRASWRATRTLTNHSDDVKCASRG</sequence>
<evidence type="ECO:0000256" key="1">
    <source>
        <dbReference type="ARBA" id="ARBA00001933"/>
    </source>
</evidence>
<name>A0A4Y9L9I2_9BRAD</name>
<dbReference type="EMBL" id="SPQT01000041">
    <property type="protein sequence ID" value="TFV38442.1"/>
    <property type="molecule type" value="Genomic_DNA"/>
</dbReference>
<evidence type="ECO:0000313" key="3">
    <source>
        <dbReference type="EMBL" id="TFV38442.1"/>
    </source>
</evidence>
<dbReference type="InterPro" id="IPR015424">
    <property type="entry name" value="PyrdxlP-dep_Trfase"/>
</dbReference>
<dbReference type="PANTHER" id="PTHR32328">
    <property type="entry name" value="L-SERYL-TRNA(SEC) SELENIUM TRANSFERASE"/>
    <property type="match status" value="1"/>
</dbReference>
<accession>A0A4Y9L9I2</accession>